<sequence length="574" mass="63276">MGVQGLTTFVEGNRYFLQDVRFRDSRLLIDGCSLYFHLYFNHGLDQQYGGDYDAFSCLLKQFLSSLAACNIHPFVVLDGADWEIACLARQWNCPILSNDSDFYIFDLPGGYLPLNHFCWTNLSGKATQRFISARLYTTSALCHWFGGLNTDLLPLCAVLIGNDYGTQKEAEVLQLIEANIVSRGGRKGKGMAPVSRIGGLLAWLSSFSGPAEALAEISQLVDENGRSSAQSRNKMGAVSSKLWACMQEYKITSQSSLALWFSERRVVPRGWINLGLPECLAKSAAQGLLAASVVDALVMKRVLLMPQVENAKLSSSHSSAIYIRQSIYGILHYRLQERLTEENSGGQKGTNEMKTGPECENCSRGGKKGGKGRGPRESCGDGFASLASRLVVLLEVLGVTESALSLVPLHLRLVVAVTIFWQREAKPTPTQTQLHALLIGFVYGELNVRQLAGSLQTHEHGLSVAMVRQRLRPWDKRELDLGDAHSYGQWQACLWAALCLNQLLLKPLAEPMYHAVNKSILKRDPASSSASGRRKKSGRRKRGSAQGRGARQGNKASEEINNRFALLMSEEDDA</sequence>
<feature type="compositionally biased region" description="Low complexity" evidence="2">
    <location>
        <begin position="544"/>
        <end position="553"/>
    </location>
</feature>
<protein>
    <recommendedName>
        <fullName evidence="5">Asteroid domain-containing protein</fullName>
    </recommendedName>
</protein>
<dbReference type="AlphaFoldDB" id="A0AAW0NPC7"/>
<dbReference type="EMBL" id="JBBPFD010000014">
    <property type="protein sequence ID" value="KAK7898677.1"/>
    <property type="molecule type" value="Genomic_DNA"/>
</dbReference>
<evidence type="ECO:0000256" key="1">
    <source>
        <dbReference type="ARBA" id="ARBA00007398"/>
    </source>
</evidence>
<name>A0AAW0NPC7_9GOBI</name>
<evidence type="ECO:0000313" key="4">
    <source>
        <dbReference type="Proteomes" id="UP001460270"/>
    </source>
</evidence>
<evidence type="ECO:0008006" key="5">
    <source>
        <dbReference type="Google" id="ProtNLM"/>
    </source>
</evidence>
<reference evidence="4" key="1">
    <citation type="submission" date="2024-04" db="EMBL/GenBank/DDBJ databases">
        <title>Salinicola lusitanus LLJ914,a marine bacterium isolated from the Okinawa Trough.</title>
        <authorList>
            <person name="Li J."/>
        </authorList>
    </citation>
    <scope>NUCLEOTIDE SEQUENCE [LARGE SCALE GENOMIC DNA]</scope>
</reference>
<gene>
    <name evidence="3" type="ORF">WMY93_019530</name>
</gene>
<dbReference type="Proteomes" id="UP001460270">
    <property type="component" value="Unassembled WGS sequence"/>
</dbReference>
<keyword evidence="4" id="KW-1185">Reference proteome</keyword>
<feature type="compositionally biased region" description="Polar residues" evidence="2">
    <location>
        <begin position="342"/>
        <end position="353"/>
    </location>
</feature>
<proteinExistence type="inferred from homology"/>
<feature type="compositionally biased region" description="Basic residues" evidence="2">
    <location>
        <begin position="532"/>
        <end position="543"/>
    </location>
</feature>
<dbReference type="PANTHER" id="PTHR15665:SF1">
    <property type="entry name" value="PROTEIN ASTEROID HOMOLOG 1"/>
    <property type="match status" value="1"/>
</dbReference>
<dbReference type="InterPro" id="IPR029060">
    <property type="entry name" value="PIN-like_dom_sf"/>
</dbReference>
<dbReference type="Gene3D" id="3.40.50.1010">
    <property type="entry name" value="5'-nuclease"/>
    <property type="match status" value="1"/>
</dbReference>
<feature type="region of interest" description="Disordered" evidence="2">
    <location>
        <begin position="341"/>
        <end position="378"/>
    </location>
</feature>
<comment type="similarity">
    <text evidence="1">Belongs to the asteroid family.</text>
</comment>
<organism evidence="3 4">
    <name type="scientific">Mugilogobius chulae</name>
    <name type="common">yellowstripe goby</name>
    <dbReference type="NCBI Taxonomy" id="88201"/>
    <lineage>
        <taxon>Eukaryota</taxon>
        <taxon>Metazoa</taxon>
        <taxon>Chordata</taxon>
        <taxon>Craniata</taxon>
        <taxon>Vertebrata</taxon>
        <taxon>Euteleostomi</taxon>
        <taxon>Actinopterygii</taxon>
        <taxon>Neopterygii</taxon>
        <taxon>Teleostei</taxon>
        <taxon>Neoteleostei</taxon>
        <taxon>Acanthomorphata</taxon>
        <taxon>Gobiaria</taxon>
        <taxon>Gobiiformes</taxon>
        <taxon>Gobioidei</taxon>
        <taxon>Gobiidae</taxon>
        <taxon>Gobionellinae</taxon>
        <taxon>Mugilogobius</taxon>
    </lineage>
</organism>
<evidence type="ECO:0000313" key="3">
    <source>
        <dbReference type="EMBL" id="KAK7898677.1"/>
    </source>
</evidence>
<dbReference type="PANTHER" id="PTHR15665">
    <property type="entry name" value="ASTEROID PROTEIN"/>
    <property type="match status" value="1"/>
</dbReference>
<dbReference type="InterPro" id="IPR026832">
    <property type="entry name" value="Asteroid"/>
</dbReference>
<comment type="caution">
    <text evidence="3">The sequence shown here is derived from an EMBL/GenBank/DDBJ whole genome shotgun (WGS) entry which is preliminary data.</text>
</comment>
<feature type="region of interest" description="Disordered" evidence="2">
    <location>
        <begin position="524"/>
        <end position="574"/>
    </location>
</feature>
<evidence type="ECO:0000256" key="2">
    <source>
        <dbReference type="SAM" id="MobiDB-lite"/>
    </source>
</evidence>
<accession>A0AAW0NPC7</accession>
<dbReference type="SUPFAM" id="SSF88723">
    <property type="entry name" value="PIN domain-like"/>
    <property type="match status" value="1"/>
</dbReference>